<accession>C6LEE5</accession>
<dbReference type="Pfam" id="PF12802">
    <property type="entry name" value="MarR_2"/>
    <property type="match status" value="1"/>
</dbReference>
<comment type="caution">
    <text evidence="2">The sequence shown here is derived from an EMBL/GenBank/DDBJ whole genome shotgun (WGS) entry which is preliminary data.</text>
</comment>
<dbReference type="PANTHER" id="PTHR33164:SF43">
    <property type="entry name" value="HTH-TYPE TRANSCRIPTIONAL REPRESSOR YETL"/>
    <property type="match status" value="1"/>
</dbReference>
<dbReference type="Gene3D" id="1.10.10.10">
    <property type="entry name" value="Winged helix-like DNA-binding domain superfamily/Winged helix DNA-binding domain"/>
    <property type="match status" value="1"/>
</dbReference>
<dbReference type="GO" id="GO:0003700">
    <property type="term" value="F:DNA-binding transcription factor activity"/>
    <property type="evidence" value="ECO:0007669"/>
    <property type="project" value="InterPro"/>
</dbReference>
<name>C6LEE5_9FIRM</name>
<feature type="domain" description="HTH marR-type" evidence="1">
    <location>
        <begin position="1"/>
        <end position="128"/>
    </location>
</feature>
<dbReference type="EMBL" id="ACCL02000008">
    <property type="protein sequence ID" value="EET60928.1"/>
    <property type="molecule type" value="Genomic_DNA"/>
</dbReference>
<protein>
    <submittedName>
        <fullName evidence="2">Transcriptional regulator, MarR family</fullName>
    </submittedName>
</protein>
<dbReference type="SMART" id="SM00347">
    <property type="entry name" value="HTH_MARR"/>
    <property type="match status" value="1"/>
</dbReference>
<gene>
    <name evidence="2" type="ORF">BRYFOR_06994</name>
</gene>
<reference evidence="2" key="1">
    <citation type="submission" date="2009-07" db="EMBL/GenBank/DDBJ databases">
        <authorList>
            <person name="Weinstock G."/>
            <person name="Sodergren E."/>
            <person name="Clifton S."/>
            <person name="Fulton L."/>
            <person name="Fulton B."/>
            <person name="Courtney L."/>
            <person name="Fronick C."/>
            <person name="Harrison M."/>
            <person name="Strong C."/>
            <person name="Farmer C."/>
            <person name="Delahaunty K."/>
            <person name="Markovic C."/>
            <person name="Hall O."/>
            <person name="Minx P."/>
            <person name="Tomlinson C."/>
            <person name="Mitreva M."/>
            <person name="Nelson J."/>
            <person name="Hou S."/>
            <person name="Wollam A."/>
            <person name="Pepin K.H."/>
            <person name="Johnson M."/>
            <person name="Bhonagiri V."/>
            <person name="Nash W.E."/>
            <person name="Warren W."/>
            <person name="Chinwalla A."/>
            <person name="Mardis E.R."/>
            <person name="Wilson R.K."/>
        </authorList>
    </citation>
    <scope>NUCLEOTIDE SEQUENCE [LARGE SCALE GENOMIC DNA]</scope>
    <source>
        <strain evidence="2">DSM 14469</strain>
    </source>
</reference>
<dbReference type="SUPFAM" id="SSF46785">
    <property type="entry name" value="Winged helix' DNA-binding domain"/>
    <property type="match status" value="1"/>
</dbReference>
<organism evidence="2 3">
    <name type="scientific">Marvinbryantia formatexigens DSM 14469</name>
    <dbReference type="NCBI Taxonomy" id="478749"/>
    <lineage>
        <taxon>Bacteria</taxon>
        <taxon>Bacillati</taxon>
        <taxon>Bacillota</taxon>
        <taxon>Clostridia</taxon>
        <taxon>Lachnospirales</taxon>
        <taxon>Lachnospiraceae</taxon>
        <taxon>Marvinbryantia</taxon>
    </lineage>
</organism>
<proteinExistence type="predicted"/>
<dbReference type="GO" id="GO:0006950">
    <property type="term" value="P:response to stress"/>
    <property type="evidence" value="ECO:0007669"/>
    <property type="project" value="TreeGrafter"/>
</dbReference>
<dbReference type="InterPro" id="IPR036388">
    <property type="entry name" value="WH-like_DNA-bd_sf"/>
</dbReference>
<evidence type="ECO:0000313" key="3">
    <source>
        <dbReference type="Proteomes" id="UP000005561"/>
    </source>
</evidence>
<keyword evidence="3" id="KW-1185">Reference proteome</keyword>
<dbReference type="AlphaFoldDB" id="C6LEE5"/>
<dbReference type="STRING" id="168384.SAMN05660368_00391"/>
<evidence type="ECO:0000259" key="1">
    <source>
        <dbReference type="PROSITE" id="PS50995"/>
    </source>
</evidence>
<dbReference type="PROSITE" id="PS50995">
    <property type="entry name" value="HTH_MARR_2"/>
    <property type="match status" value="1"/>
</dbReference>
<dbReference type="InterPro" id="IPR036390">
    <property type="entry name" value="WH_DNA-bd_sf"/>
</dbReference>
<dbReference type="PANTHER" id="PTHR33164">
    <property type="entry name" value="TRANSCRIPTIONAL REGULATOR, MARR FAMILY"/>
    <property type="match status" value="1"/>
</dbReference>
<evidence type="ECO:0000313" key="2">
    <source>
        <dbReference type="EMBL" id="EET60928.1"/>
    </source>
</evidence>
<dbReference type="Proteomes" id="UP000005561">
    <property type="component" value="Unassembled WGS sequence"/>
</dbReference>
<dbReference type="eggNOG" id="COG1846">
    <property type="taxonomic scope" value="Bacteria"/>
</dbReference>
<dbReference type="InterPro" id="IPR000835">
    <property type="entry name" value="HTH_MarR-typ"/>
</dbReference>
<dbReference type="InterPro" id="IPR039422">
    <property type="entry name" value="MarR/SlyA-like"/>
</dbReference>
<sequence length="152" mass="17135">MVSYQIKRCIDGIAAKYGITGMQSRILTNLLYAEHTGQHVYHRDIEKLFGIRRSTVTSVVSHLEQNGYIVRKQAPGDARLKELVLKEKGRTVAQQMNCAIQEFDASLAGCLSDEEEKQLIAMLKTISQMLNGSSTTHPCRQIHEKQEDDILC</sequence>
<dbReference type="PRINTS" id="PR00598">
    <property type="entry name" value="HTHMARR"/>
</dbReference>